<dbReference type="GO" id="GO:0043955">
    <property type="term" value="F:3-hydroxypropionyl-CoA synthetase activity"/>
    <property type="evidence" value="ECO:0007669"/>
    <property type="project" value="UniProtKB-ARBA"/>
</dbReference>
<dbReference type="NCBIfam" id="NF001208">
    <property type="entry name" value="PRK00174.1"/>
    <property type="match status" value="1"/>
</dbReference>
<dbReference type="GO" id="GO:0043427">
    <property type="term" value="P:carbon fixation by 3-hydroxypropionate cycle"/>
    <property type="evidence" value="ECO:0007669"/>
    <property type="project" value="UniProtKB-ARBA"/>
</dbReference>
<dbReference type="Gene3D" id="3.30.300.30">
    <property type="match status" value="1"/>
</dbReference>
<name>A7I6S2_METB6</name>
<evidence type="ECO:0000259" key="7">
    <source>
        <dbReference type="Pfam" id="PF00501"/>
    </source>
</evidence>
<evidence type="ECO:0000256" key="2">
    <source>
        <dbReference type="ARBA" id="ARBA00013275"/>
    </source>
</evidence>
<reference evidence="11" key="1">
    <citation type="journal article" date="2015" name="Microbiology">
        <title>Genome of Methanoregula boonei 6A8 reveals adaptations to oligotrophic peatland environments.</title>
        <authorList>
            <person name="Braeuer S."/>
            <person name="Cadillo-Quiroz H."/>
            <person name="Kyrpides N."/>
            <person name="Woyke T."/>
            <person name="Goodwin L."/>
            <person name="Detter C."/>
            <person name="Podell S."/>
            <person name="Yavitt J.B."/>
            <person name="Zinder S.H."/>
        </authorList>
    </citation>
    <scope>NUCLEOTIDE SEQUENCE [LARGE SCALE GENOMIC DNA]</scope>
    <source>
        <strain evidence="11">DSM 21154 / JCM 14090 / 6A8</strain>
    </source>
</reference>
<dbReference type="InterPro" id="IPR000873">
    <property type="entry name" value="AMP-dep_synth/lig_dom"/>
</dbReference>
<gene>
    <name evidence="10" type="ordered locus">Mboo_0915</name>
</gene>
<evidence type="ECO:0000313" key="11">
    <source>
        <dbReference type="Proteomes" id="UP000002408"/>
    </source>
</evidence>
<dbReference type="RefSeq" id="WP_012106458.1">
    <property type="nucleotide sequence ID" value="NC_009712.1"/>
</dbReference>
<dbReference type="InterPro" id="IPR011904">
    <property type="entry name" value="Ac_CoA_lig"/>
</dbReference>
<dbReference type="GO" id="GO:0005524">
    <property type="term" value="F:ATP binding"/>
    <property type="evidence" value="ECO:0007669"/>
    <property type="project" value="UniProtKB-KW"/>
</dbReference>
<dbReference type="InterPro" id="IPR020845">
    <property type="entry name" value="AMP-binding_CS"/>
</dbReference>
<dbReference type="PANTHER" id="PTHR24095">
    <property type="entry name" value="ACETYL-COENZYME A SYNTHETASE"/>
    <property type="match status" value="1"/>
</dbReference>
<dbReference type="Pfam" id="PF13193">
    <property type="entry name" value="AMP-binding_C"/>
    <property type="match status" value="1"/>
</dbReference>
<keyword evidence="3 10" id="KW-0436">Ligase</keyword>
<dbReference type="OrthoDB" id="371752at2157"/>
<keyword evidence="11" id="KW-1185">Reference proteome</keyword>
<dbReference type="NCBIfam" id="TIGR02188">
    <property type="entry name" value="Ac_CoA_lig_AcsA"/>
    <property type="match status" value="1"/>
</dbReference>
<dbReference type="GeneID" id="5410080"/>
<evidence type="ECO:0000259" key="9">
    <source>
        <dbReference type="Pfam" id="PF16177"/>
    </source>
</evidence>
<dbReference type="Pfam" id="PF00501">
    <property type="entry name" value="AMP-binding"/>
    <property type="match status" value="1"/>
</dbReference>
<dbReference type="EC" id="6.2.1.1" evidence="2 6"/>
<feature type="domain" description="AMP-binding enzyme C-terminal" evidence="8">
    <location>
        <begin position="530"/>
        <end position="608"/>
    </location>
</feature>
<sequence>MDMSADSGQQPKYYTPDPSYRVHSWMGDYSWTYNEFVKDPDKFWDHIAQKLHWFSPYDKVSEWNYPYAKWFVNGKTNITYNCLDRHVLGDRRNKVALIWKGEYPEEERVFTYRQLYREVQRFANGLKKLGVVKGDRVCIYMPVIPEQVIAMLACTRIGAIHSVVFGGYGAAALNQRIVGAGAKIVITADMAIRRGKAIPLKHIIEEAVINAPTVEKIIILRREQRTPVELHSEMEIDFYEAMADVSSDCPAEVMDAEDPLFILYTSGTTGAPKGIVHTCGGYMVGVYYTTKYIFDIKEHDVYWCTADPGWITGHSYVVYGPLSVGATVLIAENTPDYPDPGTWWKIVEEYGVNILYTAPTAIRMFMKLGEEWPNKYNLSSLRVLGSVGEPLNPEAFEWFYHVIGKDKCPIVDTWWQTETGMHMVTTVLGEPMRPGFVGKSVPGIVADVVDKDGNSVEPGKSGFLVIKKPWPSMMRTIWNNDERYRKYWETIPGCYQVGDLAIRGEDGYIMVIGRSDDLIIVSGHNIGTAEVESALVSHKAVAEAAVIGKPDPLKGNTIKAFVTLRVGHTPSEKLKNELIYHVRITLGPIAMPSEIEFVDSLPKTRSGKIVRRVLKAKEMGMDPGDISTLDE</sequence>
<dbReference type="KEGG" id="mbn:Mboo_0915"/>
<dbReference type="GO" id="GO:0019427">
    <property type="term" value="P:acetyl-CoA biosynthetic process from acetate"/>
    <property type="evidence" value="ECO:0007669"/>
    <property type="project" value="UniProtKB-UniRule"/>
</dbReference>
<comment type="similarity">
    <text evidence="1">Belongs to the ATP-dependent AMP-binding enzyme family.</text>
</comment>
<dbReference type="eggNOG" id="arCOG04201">
    <property type="taxonomic scope" value="Archaea"/>
</dbReference>
<dbReference type="InterPro" id="IPR042099">
    <property type="entry name" value="ANL_N_sf"/>
</dbReference>
<dbReference type="STRING" id="456442.Mboo_0915"/>
<dbReference type="FunFam" id="3.40.50.12780:FF:000001">
    <property type="entry name" value="Acetyl-coenzyme A synthetase"/>
    <property type="match status" value="1"/>
</dbReference>
<dbReference type="HOGENOM" id="CLU_000022_3_6_2"/>
<keyword evidence="5" id="KW-0067">ATP-binding</keyword>
<evidence type="ECO:0000256" key="5">
    <source>
        <dbReference type="ARBA" id="ARBA00022840"/>
    </source>
</evidence>
<evidence type="ECO:0000256" key="3">
    <source>
        <dbReference type="ARBA" id="ARBA00022598"/>
    </source>
</evidence>
<dbReference type="GO" id="GO:0016208">
    <property type="term" value="F:AMP binding"/>
    <property type="evidence" value="ECO:0007669"/>
    <property type="project" value="InterPro"/>
</dbReference>
<evidence type="ECO:0000259" key="8">
    <source>
        <dbReference type="Pfam" id="PF13193"/>
    </source>
</evidence>
<accession>A7I6S2</accession>
<dbReference type="SUPFAM" id="SSF56801">
    <property type="entry name" value="Acetyl-CoA synthetase-like"/>
    <property type="match status" value="1"/>
</dbReference>
<dbReference type="CDD" id="cd05966">
    <property type="entry name" value="ACS"/>
    <property type="match status" value="1"/>
</dbReference>
<dbReference type="Proteomes" id="UP000002408">
    <property type="component" value="Chromosome"/>
</dbReference>
<evidence type="ECO:0000256" key="1">
    <source>
        <dbReference type="ARBA" id="ARBA00006432"/>
    </source>
</evidence>
<evidence type="ECO:0000256" key="6">
    <source>
        <dbReference type="NCBIfam" id="TIGR02188"/>
    </source>
</evidence>
<protein>
    <recommendedName>
        <fullName evidence="2 6">Acetate--CoA ligase</fullName>
        <ecNumber evidence="2 6">6.2.1.1</ecNumber>
    </recommendedName>
</protein>
<dbReference type="EMBL" id="CP000780">
    <property type="protein sequence ID" value="ABS55433.1"/>
    <property type="molecule type" value="Genomic_DNA"/>
</dbReference>
<dbReference type="GO" id="GO:0003987">
    <property type="term" value="F:acetate-CoA ligase activity"/>
    <property type="evidence" value="ECO:0007669"/>
    <property type="project" value="UniProtKB-UniRule"/>
</dbReference>
<dbReference type="AlphaFoldDB" id="A7I6S2"/>
<organism evidence="10 11">
    <name type="scientific">Methanoregula boonei (strain DSM 21154 / JCM 14090 / 6A8)</name>
    <dbReference type="NCBI Taxonomy" id="456442"/>
    <lineage>
        <taxon>Archaea</taxon>
        <taxon>Methanobacteriati</taxon>
        <taxon>Methanobacteriota</taxon>
        <taxon>Stenosarchaea group</taxon>
        <taxon>Methanomicrobia</taxon>
        <taxon>Methanomicrobiales</taxon>
        <taxon>Methanoregulaceae</taxon>
        <taxon>Methanoregula</taxon>
    </lineage>
</organism>
<dbReference type="InterPro" id="IPR025110">
    <property type="entry name" value="AMP-bd_C"/>
</dbReference>
<proteinExistence type="inferred from homology"/>
<feature type="domain" description="AMP-dependent synthetase/ligase" evidence="7">
    <location>
        <begin position="91"/>
        <end position="478"/>
    </location>
</feature>
<evidence type="ECO:0000256" key="4">
    <source>
        <dbReference type="ARBA" id="ARBA00022741"/>
    </source>
</evidence>
<feature type="domain" description="Acetyl-coenzyme A synthetase N-terminal" evidence="9">
    <location>
        <begin position="29"/>
        <end position="82"/>
    </location>
</feature>
<dbReference type="Pfam" id="PF16177">
    <property type="entry name" value="ACAS_N"/>
    <property type="match status" value="1"/>
</dbReference>
<dbReference type="InterPro" id="IPR045851">
    <property type="entry name" value="AMP-bd_C_sf"/>
</dbReference>
<dbReference type="Gene3D" id="3.40.50.12780">
    <property type="entry name" value="N-terminal domain of ligase-like"/>
    <property type="match status" value="1"/>
</dbReference>
<dbReference type="PANTHER" id="PTHR24095:SF14">
    <property type="entry name" value="ACETYL-COENZYME A SYNTHETASE 1"/>
    <property type="match status" value="1"/>
</dbReference>
<dbReference type="GO" id="GO:0005829">
    <property type="term" value="C:cytosol"/>
    <property type="evidence" value="ECO:0007669"/>
    <property type="project" value="TreeGrafter"/>
</dbReference>
<evidence type="ECO:0000313" key="10">
    <source>
        <dbReference type="EMBL" id="ABS55433.1"/>
    </source>
</evidence>
<dbReference type="PROSITE" id="PS00455">
    <property type="entry name" value="AMP_BINDING"/>
    <property type="match status" value="1"/>
</dbReference>
<dbReference type="InterPro" id="IPR032387">
    <property type="entry name" value="ACAS_N"/>
</dbReference>
<keyword evidence="4" id="KW-0547">Nucleotide-binding</keyword>